<evidence type="ECO:0000313" key="2">
    <source>
        <dbReference type="EMBL" id="ACC79472.1"/>
    </source>
</evidence>
<keyword evidence="1" id="KW-0472">Membrane</keyword>
<dbReference type="RefSeq" id="WP_012407497.1">
    <property type="nucleotide sequence ID" value="NC_010628.1"/>
</dbReference>
<dbReference type="PhylomeDB" id="B2J9H3"/>
<dbReference type="eggNOG" id="ENOG5032ZP3">
    <property type="taxonomic scope" value="Bacteria"/>
</dbReference>
<dbReference type="HOGENOM" id="CLU_183857_0_0_3"/>
<reference evidence="2 3" key="2">
    <citation type="journal article" date="2013" name="Plant Physiol.">
        <title>A Nostoc punctiforme Sugar Transporter Necessary to Establish a Cyanobacterium-Plant Symbiosis.</title>
        <authorList>
            <person name="Ekman M."/>
            <person name="Picossi S."/>
            <person name="Campbell E.L."/>
            <person name="Meeks J.C."/>
            <person name="Flores E."/>
        </authorList>
    </citation>
    <scope>NUCLEOTIDE SEQUENCE [LARGE SCALE GENOMIC DNA]</scope>
    <source>
        <strain evidence="3">ATCC 29133 / PCC 73102</strain>
    </source>
</reference>
<proteinExistence type="predicted"/>
<keyword evidence="3" id="KW-1185">Reference proteome</keyword>
<reference evidence="3" key="1">
    <citation type="submission" date="2008-04" db="EMBL/GenBank/DDBJ databases">
        <title>Complete sequence of chromosome of Nostoc punctiforme ATCC 29133.</title>
        <authorList>
            <consortium name="US DOE Joint Genome Institute"/>
            <person name="Copeland A."/>
            <person name="Lucas S."/>
            <person name="Lapidus A."/>
            <person name="Glavina del Rio T."/>
            <person name="Dalin E."/>
            <person name="Tice H."/>
            <person name="Pitluck S."/>
            <person name="Chain P."/>
            <person name="Malfatti S."/>
            <person name="Shin M."/>
            <person name="Vergez L."/>
            <person name="Schmutz J."/>
            <person name="Larimer F."/>
            <person name="Land M."/>
            <person name="Hauser L."/>
            <person name="Kyrpides N."/>
            <person name="Kim E."/>
            <person name="Meeks J.C."/>
            <person name="Elhai J."/>
            <person name="Campbell E.L."/>
            <person name="Thiel T."/>
            <person name="Longmire J."/>
            <person name="Potts M."/>
            <person name="Atlas R."/>
        </authorList>
    </citation>
    <scope>NUCLEOTIDE SEQUENCE [LARGE SCALE GENOMIC DNA]</scope>
    <source>
        <strain evidence="3">ATCC 29133 / PCC 73102</strain>
    </source>
</reference>
<feature type="transmembrane region" description="Helical" evidence="1">
    <location>
        <begin position="63"/>
        <end position="85"/>
    </location>
</feature>
<dbReference type="EMBL" id="CP001037">
    <property type="protein sequence ID" value="ACC79472.1"/>
    <property type="molecule type" value="Genomic_DNA"/>
</dbReference>
<feature type="transmembrane region" description="Helical" evidence="1">
    <location>
        <begin position="33"/>
        <end position="51"/>
    </location>
</feature>
<dbReference type="STRING" id="63737.Npun_F0720"/>
<dbReference type="Pfam" id="PF09604">
    <property type="entry name" value="Potass_KdpF"/>
    <property type="match status" value="1"/>
</dbReference>
<evidence type="ECO:0000313" key="3">
    <source>
        <dbReference type="Proteomes" id="UP000001191"/>
    </source>
</evidence>
<dbReference type="AlphaFoldDB" id="B2J9H3"/>
<dbReference type="GO" id="GO:0008556">
    <property type="term" value="F:P-type potassium transmembrane transporter activity"/>
    <property type="evidence" value="ECO:0007669"/>
    <property type="project" value="InterPro"/>
</dbReference>
<gene>
    <name evidence="2" type="ordered locus">Npun_F0720</name>
</gene>
<dbReference type="Proteomes" id="UP000001191">
    <property type="component" value="Chromosome"/>
</dbReference>
<accession>B2J9H3</accession>
<name>B2J9H3_NOSP7</name>
<evidence type="ECO:0000256" key="1">
    <source>
        <dbReference type="SAM" id="Phobius"/>
    </source>
</evidence>
<dbReference type="InterPro" id="IPR011726">
    <property type="entry name" value="KdpF"/>
</dbReference>
<sequence>MKPVRIRRTILASQVLEEITDIWCQWRRQKLPLYLFLAMCFNLVVAPLVYAATGEQLSRSQSWGLGLLGIVTLGLSIYLFFVMFVPEKF</sequence>
<dbReference type="EnsemblBacteria" id="ACC79472">
    <property type="protein sequence ID" value="ACC79472"/>
    <property type="gene ID" value="Npun_F0720"/>
</dbReference>
<protein>
    <submittedName>
        <fullName evidence="2">K+-transporting ATPase, F subunit</fullName>
    </submittedName>
</protein>
<dbReference type="GO" id="GO:0005886">
    <property type="term" value="C:plasma membrane"/>
    <property type="evidence" value="ECO:0007669"/>
    <property type="project" value="InterPro"/>
</dbReference>
<keyword evidence="1" id="KW-1133">Transmembrane helix</keyword>
<dbReference type="KEGG" id="npu:Npun_F0720"/>
<dbReference type="OrthoDB" id="427758at2"/>
<keyword evidence="1" id="KW-0812">Transmembrane</keyword>
<organism evidence="2 3">
    <name type="scientific">Nostoc punctiforme (strain ATCC 29133 / PCC 73102)</name>
    <dbReference type="NCBI Taxonomy" id="63737"/>
    <lineage>
        <taxon>Bacteria</taxon>
        <taxon>Bacillati</taxon>
        <taxon>Cyanobacteriota</taxon>
        <taxon>Cyanophyceae</taxon>
        <taxon>Nostocales</taxon>
        <taxon>Nostocaceae</taxon>
        <taxon>Nostoc</taxon>
    </lineage>
</organism>